<dbReference type="RefSeq" id="WP_378296175.1">
    <property type="nucleotide sequence ID" value="NZ_JBHTJA010000002.1"/>
</dbReference>
<organism evidence="1 2">
    <name type="scientific">Actinomadura sediminis</name>
    <dbReference type="NCBI Taxonomy" id="1038904"/>
    <lineage>
        <taxon>Bacteria</taxon>
        <taxon>Bacillati</taxon>
        <taxon>Actinomycetota</taxon>
        <taxon>Actinomycetes</taxon>
        <taxon>Streptosporangiales</taxon>
        <taxon>Thermomonosporaceae</taxon>
        <taxon>Actinomadura</taxon>
    </lineage>
</organism>
<reference evidence="2" key="1">
    <citation type="journal article" date="2019" name="Int. J. Syst. Evol. Microbiol.">
        <title>The Global Catalogue of Microorganisms (GCM) 10K type strain sequencing project: providing services to taxonomists for standard genome sequencing and annotation.</title>
        <authorList>
            <consortium name="The Broad Institute Genomics Platform"/>
            <consortium name="The Broad Institute Genome Sequencing Center for Infectious Disease"/>
            <person name="Wu L."/>
            <person name="Ma J."/>
        </authorList>
    </citation>
    <scope>NUCLEOTIDE SEQUENCE [LARGE SCALE GENOMIC DNA]</scope>
    <source>
        <strain evidence="2">JCM 31202</strain>
    </source>
</reference>
<dbReference type="EMBL" id="JBHTJA010000002">
    <property type="protein sequence ID" value="MFD0899145.1"/>
    <property type="molecule type" value="Genomic_DNA"/>
</dbReference>
<accession>A0ABW3EIB6</accession>
<sequence>MTGTELTADVSAERVRDTTVFARVSPEQKLRLVQASRPAGT</sequence>
<comment type="caution">
    <text evidence="1">The sequence shown here is derived from an EMBL/GenBank/DDBJ whole genome shotgun (WGS) entry which is preliminary data.</text>
</comment>
<proteinExistence type="predicted"/>
<keyword evidence="2" id="KW-1185">Reference proteome</keyword>
<protein>
    <submittedName>
        <fullName evidence="1">Uncharacterized protein</fullName>
    </submittedName>
</protein>
<evidence type="ECO:0000313" key="2">
    <source>
        <dbReference type="Proteomes" id="UP001596972"/>
    </source>
</evidence>
<gene>
    <name evidence="1" type="ORF">ACFQ11_01910</name>
</gene>
<name>A0ABW3EIB6_9ACTN</name>
<dbReference type="Proteomes" id="UP001596972">
    <property type="component" value="Unassembled WGS sequence"/>
</dbReference>
<evidence type="ECO:0000313" key="1">
    <source>
        <dbReference type="EMBL" id="MFD0899145.1"/>
    </source>
</evidence>